<evidence type="ECO:0000313" key="1">
    <source>
        <dbReference type="EMBL" id="NBI28266.1"/>
    </source>
</evidence>
<sequence>MSVTTSMIHFTDKKDNTIYVSNALMHSLRLDRHRPMKLRLGEKKVNIHIKRIKRRGKHLYIPNSIRNAIQLPRKGQSYVIQNKQDEIKLGPLIGILCHAPNRTMQMPFGDRSYAAKQYLKIGSKQAFYFAFTLSDVNWKDETVTAFFIDSHNRWKKKTVPLPDVVYNRLTSRVVQKSQSMQTLRDRFKKHDIPIFNWDFFDKWDIYHLLQGTIEGQQHVPETTINPSSQDIKNMLDKHRFIYLKPTKGSLGIGIFRITYHPSNGYFVRFRKNKKNQLLRFSSFSSLMKFFKRKSFKDYILQQGIRLIEIDNRPIDFRFHLNKDGNNDWAVAGIAAKKAGRGSVTTHVKSGGQVMETLDTLKQVFKGSRSSEIYEEAKRVTTRLANTIERKHPHLIGELGFDIGIDKDGRVWMFEANSIPGRSIFKHPSLKARSSSQLKYIFDYCVYLSKQRTTGRNL</sequence>
<dbReference type="OrthoDB" id="7869153at2"/>
<dbReference type="RefSeq" id="WP_160645047.1">
    <property type="nucleotide sequence ID" value="NZ_SIJB01000012.1"/>
</dbReference>
<organism evidence="1 2">
    <name type="scientific">Chengkuizengella marina</name>
    <dbReference type="NCBI Taxonomy" id="2507566"/>
    <lineage>
        <taxon>Bacteria</taxon>
        <taxon>Bacillati</taxon>
        <taxon>Bacillota</taxon>
        <taxon>Bacilli</taxon>
        <taxon>Bacillales</taxon>
        <taxon>Paenibacillaceae</taxon>
        <taxon>Chengkuizengella</taxon>
    </lineage>
</organism>
<name>A0A6N9PZF9_9BACL</name>
<proteinExistence type="predicted"/>
<dbReference type="Proteomes" id="UP000448943">
    <property type="component" value="Unassembled WGS sequence"/>
</dbReference>
<keyword evidence="2" id="KW-1185">Reference proteome</keyword>
<accession>A0A6N9PZF9</accession>
<dbReference type="AlphaFoldDB" id="A0A6N9PZF9"/>
<gene>
    <name evidence="1" type="ORF">ERL59_04765</name>
</gene>
<dbReference type="Pfam" id="PF14398">
    <property type="entry name" value="ATPgrasp_YheCD"/>
    <property type="match status" value="1"/>
</dbReference>
<reference evidence="1 2" key="1">
    <citation type="submission" date="2019-01" db="EMBL/GenBank/DDBJ databases">
        <title>Chengkuizengella sp. nov., isolated from deep-sea sediment of East Pacific Ocean.</title>
        <authorList>
            <person name="Yang J."/>
            <person name="Lai Q."/>
            <person name="Shao Z."/>
        </authorList>
    </citation>
    <scope>NUCLEOTIDE SEQUENCE [LARGE SCALE GENOMIC DNA]</scope>
    <source>
        <strain evidence="1 2">YPA3-1-1</strain>
    </source>
</reference>
<dbReference type="EMBL" id="SIJB01000012">
    <property type="protein sequence ID" value="NBI28266.1"/>
    <property type="molecule type" value="Genomic_DNA"/>
</dbReference>
<dbReference type="SUPFAM" id="SSF56059">
    <property type="entry name" value="Glutathione synthetase ATP-binding domain-like"/>
    <property type="match status" value="1"/>
</dbReference>
<protein>
    <submittedName>
        <fullName evidence="1">YheC/YheD family protein</fullName>
    </submittedName>
</protein>
<dbReference type="InterPro" id="IPR026838">
    <property type="entry name" value="YheC/D"/>
</dbReference>
<comment type="caution">
    <text evidence="1">The sequence shown here is derived from an EMBL/GenBank/DDBJ whole genome shotgun (WGS) entry which is preliminary data.</text>
</comment>
<evidence type="ECO:0000313" key="2">
    <source>
        <dbReference type="Proteomes" id="UP000448943"/>
    </source>
</evidence>